<feature type="coiled-coil region" evidence="1">
    <location>
        <begin position="153"/>
        <end position="187"/>
    </location>
</feature>
<keyword evidence="4" id="KW-1185">Reference proteome</keyword>
<gene>
    <name evidence="3" type="ORF">JCGZ_27154</name>
</gene>
<dbReference type="EMBL" id="KK915185">
    <property type="protein sequence ID" value="KDP23850.1"/>
    <property type="molecule type" value="Genomic_DNA"/>
</dbReference>
<evidence type="ECO:0000256" key="1">
    <source>
        <dbReference type="SAM" id="Coils"/>
    </source>
</evidence>
<evidence type="ECO:0000256" key="2">
    <source>
        <dbReference type="SAM" id="MobiDB-lite"/>
    </source>
</evidence>
<name>A0A067JV28_JATCU</name>
<feature type="compositionally biased region" description="Pro residues" evidence="2">
    <location>
        <begin position="51"/>
        <end position="62"/>
    </location>
</feature>
<feature type="region of interest" description="Disordered" evidence="2">
    <location>
        <begin position="225"/>
        <end position="256"/>
    </location>
</feature>
<feature type="compositionally biased region" description="Acidic residues" evidence="2">
    <location>
        <begin position="226"/>
        <end position="236"/>
    </location>
</feature>
<proteinExistence type="predicted"/>
<evidence type="ECO:0000313" key="4">
    <source>
        <dbReference type="Proteomes" id="UP000027138"/>
    </source>
</evidence>
<organism evidence="3 4">
    <name type="scientific">Jatropha curcas</name>
    <name type="common">Barbados nut</name>
    <dbReference type="NCBI Taxonomy" id="180498"/>
    <lineage>
        <taxon>Eukaryota</taxon>
        <taxon>Viridiplantae</taxon>
        <taxon>Streptophyta</taxon>
        <taxon>Embryophyta</taxon>
        <taxon>Tracheophyta</taxon>
        <taxon>Spermatophyta</taxon>
        <taxon>Magnoliopsida</taxon>
        <taxon>eudicotyledons</taxon>
        <taxon>Gunneridae</taxon>
        <taxon>Pentapetalae</taxon>
        <taxon>rosids</taxon>
        <taxon>fabids</taxon>
        <taxon>Malpighiales</taxon>
        <taxon>Euphorbiaceae</taxon>
        <taxon>Crotonoideae</taxon>
        <taxon>Jatropheae</taxon>
        <taxon>Jatropha</taxon>
    </lineage>
</organism>
<feature type="region of interest" description="Disordered" evidence="2">
    <location>
        <begin position="46"/>
        <end position="70"/>
    </location>
</feature>
<keyword evidence="1" id="KW-0175">Coiled coil</keyword>
<sequence>MDMRVGKAKGRKENVSIADVPSNIDKARGLGYVNLRLVIAKGYSTCSPSGPMRPTPSSPPEMGPKKSKSSKMAKVIKAMKRKAVVEGSRKECRFQTLHANNMNFTRITKLKGGYIEMEVKKNEMEVALKSAEVAMREQEAWHKADINAHDAYLEKLKKENWDLLAKNKDLESKVKAMEEELKGLQDQEVTIVEDLVKTCLRVNILSELKTQNPEADWSWVNKIYPDEVEEDEEDRGAEETRGDALPQGLSVEDLPS</sequence>
<dbReference type="AlphaFoldDB" id="A0A067JV28"/>
<dbReference type="Proteomes" id="UP000027138">
    <property type="component" value="Unassembled WGS sequence"/>
</dbReference>
<reference evidence="3 4" key="1">
    <citation type="journal article" date="2014" name="PLoS ONE">
        <title>Global Analysis of Gene Expression Profiles in Physic Nut (Jatropha curcas L.) Seedlings Exposed to Salt Stress.</title>
        <authorList>
            <person name="Zhang L."/>
            <person name="Zhang C."/>
            <person name="Wu P."/>
            <person name="Chen Y."/>
            <person name="Li M."/>
            <person name="Jiang H."/>
            <person name="Wu G."/>
        </authorList>
    </citation>
    <scope>NUCLEOTIDE SEQUENCE [LARGE SCALE GENOMIC DNA]</scope>
    <source>
        <strain evidence="4">cv. GZQX0401</strain>
        <tissue evidence="3">Young leaves</tissue>
    </source>
</reference>
<accession>A0A067JV28</accession>
<protein>
    <submittedName>
        <fullName evidence="3">Uncharacterized protein</fullName>
    </submittedName>
</protein>
<evidence type="ECO:0000313" key="3">
    <source>
        <dbReference type="EMBL" id="KDP23850.1"/>
    </source>
</evidence>